<evidence type="ECO:0000259" key="1">
    <source>
        <dbReference type="Pfam" id="PF08955"/>
    </source>
</evidence>
<organism evidence="3 4">
    <name type="scientific">Pontibacillus salicampi</name>
    <dbReference type="NCBI Taxonomy" id="1449801"/>
    <lineage>
        <taxon>Bacteria</taxon>
        <taxon>Bacillati</taxon>
        <taxon>Bacillota</taxon>
        <taxon>Bacilli</taxon>
        <taxon>Bacillales</taxon>
        <taxon>Bacillaceae</taxon>
        <taxon>Pontibacillus</taxon>
    </lineage>
</organism>
<feature type="domain" description="Bypass of forespore C C-terminal" evidence="1">
    <location>
        <begin position="102"/>
        <end position="174"/>
    </location>
</feature>
<evidence type="ECO:0000313" key="3">
    <source>
        <dbReference type="EMBL" id="MFC0522476.1"/>
    </source>
</evidence>
<dbReference type="RefSeq" id="WP_377345007.1">
    <property type="nucleotide sequence ID" value="NZ_JBHLTP010000003.1"/>
</dbReference>
<dbReference type="EMBL" id="JBHLTP010000003">
    <property type="protein sequence ID" value="MFC0522476.1"/>
    <property type="molecule type" value="Genomic_DNA"/>
</dbReference>
<dbReference type="InterPro" id="IPR015050">
    <property type="entry name" value="BofC_C"/>
</dbReference>
<accession>A0ABV6LJB0</accession>
<comment type="caution">
    <text evidence="3">The sequence shown here is derived from an EMBL/GenBank/DDBJ whole genome shotgun (WGS) entry which is preliminary data.</text>
</comment>
<proteinExistence type="predicted"/>
<dbReference type="Pfam" id="PF08955">
    <property type="entry name" value="BofC_C"/>
    <property type="match status" value="1"/>
</dbReference>
<name>A0ABV6LJB0_9BACI</name>
<evidence type="ECO:0000259" key="2">
    <source>
        <dbReference type="Pfam" id="PF08977"/>
    </source>
</evidence>
<dbReference type="Gene3D" id="3.10.20.420">
    <property type="entry name" value="Bypass-of-forespore C, N-terminal domain"/>
    <property type="match status" value="1"/>
</dbReference>
<dbReference type="Gene3D" id="3.30.70.1740">
    <property type="entry name" value="Bypass-of-forespore C, C-terminal domain"/>
    <property type="match status" value="1"/>
</dbReference>
<dbReference type="InterPro" id="IPR015071">
    <property type="entry name" value="BOFC_N"/>
</dbReference>
<dbReference type="InterPro" id="IPR038118">
    <property type="entry name" value="BOFC_N_sf"/>
</dbReference>
<dbReference type="Pfam" id="PF08977">
    <property type="entry name" value="BOFC_N"/>
    <property type="match status" value="1"/>
</dbReference>
<reference evidence="3 4" key="1">
    <citation type="submission" date="2024-09" db="EMBL/GenBank/DDBJ databases">
        <authorList>
            <person name="Sun Q."/>
            <person name="Mori K."/>
        </authorList>
    </citation>
    <scope>NUCLEOTIDE SEQUENCE [LARGE SCALE GENOMIC DNA]</scope>
    <source>
        <strain evidence="3 4">NCAIM B.02529</strain>
    </source>
</reference>
<sequence>MKRLYPMMAILLVGLFIYSGEQKAEGSESMNQPPRDTDGAKSWEQDPLVLEVVLQRSYMDGVVTEERMEETIWAMEDFWATYDGWEVINQSDNQIIFGKEMNELSPVIKKNGYFGVNDEGELTIFDGIPENQKAIQSFFYIDTDKLESRKSEELQKGIKINSKDQYLSLIKEYEQYSISNQ</sequence>
<evidence type="ECO:0000313" key="4">
    <source>
        <dbReference type="Proteomes" id="UP001589836"/>
    </source>
</evidence>
<protein>
    <submittedName>
        <fullName evidence="3">BofC C-terminal domain-containing protein</fullName>
    </submittedName>
</protein>
<keyword evidence="4" id="KW-1185">Reference proteome</keyword>
<gene>
    <name evidence="3" type="ORF">ACFFGV_02580</name>
</gene>
<dbReference type="InterPro" id="IPR038117">
    <property type="entry name" value="BofC_C_sf"/>
</dbReference>
<feature type="domain" description="Bypass-of-forespore C N-terminal" evidence="2">
    <location>
        <begin position="51"/>
        <end position="99"/>
    </location>
</feature>
<dbReference type="Proteomes" id="UP001589836">
    <property type="component" value="Unassembled WGS sequence"/>
</dbReference>